<organism evidence="2 3">
    <name type="scientific">Coleofasciculus chthonoplastes PCC 7420</name>
    <dbReference type="NCBI Taxonomy" id="118168"/>
    <lineage>
        <taxon>Bacteria</taxon>
        <taxon>Bacillati</taxon>
        <taxon>Cyanobacteriota</taxon>
        <taxon>Cyanophyceae</taxon>
        <taxon>Coleofasciculales</taxon>
        <taxon>Coleofasciculaceae</taxon>
        <taxon>Coleofasciculus</taxon>
    </lineage>
</organism>
<reference evidence="2 3" key="1">
    <citation type="submission" date="2008-07" db="EMBL/GenBank/DDBJ databases">
        <authorList>
            <person name="Tandeau de Marsac N."/>
            <person name="Ferriera S."/>
            <person name="Johnson J."/>
            <person name="Kravitz S."/>
            <person name="Beeson K."/>
            <person name="Sutton G."/>
            <person name="Rogers Y.-H."/>
            <person name="Friedman R."/>
            <person name="Frazier M."/>
            <person name="Venter J.C."/>
        </authorList>
    </citation>
    <scope>NUCLEOTIDE SEQUENCE [LARGE SCALE GENOMIC DNA]</scope>
    <source>
        <strain evidence="2 3">PCC 7420</strain>
    </source>
</reference>
<keyword evidence="3" id="KW-1185">Reference proteome</keyword>
<gene>
    <name evidence="2" type="ORF">MC7420_7894</name>
</gene>
<dbReference type="InterPro" id="IPR049051">
    <property type="entry name" value="nSTAND2"/>
</dbReference>
<proteinExistence type="predicted"/>
<evidence type="ECO:0000313" key="2">
    <source>
        <dbReference type="EMBL" id="EDX78156.1"/>
    </source>
</evidence>
<dbReference type="HOGENOM" id="CLU_650423_0_0_3"/>
<dbReference type="EMBL" id="DS989842">
    <property type="protein sequence ID" value="EDX78156.1"/>
    <property type="molecule type" value="Genomic_DNA"/>
</dbReference>
<evidence type="ECO:0000313" key="3">
    <source>
        <dbReference type="Proteomes" id="UP000003835"/>
    </source>
</evidence>
<accession>B4VJ64</accession>
<dbReference type="InterPro" id="IPR027417">
    <property type="entry name" value="P-loop_NTPase"/>
</dbReference>
<dbReference type="Proteomes" id="UP000003835">
    <property type="component" value="Unassembled WGS sequence"/>
</dbReference>
<dbReference type="AlphaFoldDB" id="B4VJ64"/>
<dbReference type="SUPFAM" id="SSF52540">
    <property type="entry name" value="P-loop containing nucleoside triphosphate hydrolases"/>
    <property type="match status" value="1"/>
</dbReference>
<name>B4VJ64_9CYAN</name>
<feature type="domain" description="Novel STAND NTPase 2" evidence="1">
    <location>
        <begin position="91"/>
        <end position="261"/>
    </location>
</feature>
<dbReference type="eggNOG" id="COG1672">
    <property type="taxonomic scope" value="Bacteria"/>
</dbReference>
<dbReference type="Gene3D" id="3.40.50.300">
    <property type="entry name" value="P-loop containing nucleotide triphosphate hydrolases"/>
    <property type="match status" value="1"/>
</dbReference>
<sequence length="388" mass="44457">MLQYIAEPPHDWREAHFQNYIFTFFNCQDIVIPFTANNFWTQATKTLERKTEDSPIKEKCQALLARIEEGTELGANDFHEILDVAAGAGKRIVLVLDDFDALIRTDTENLDSTRTFLQGLRSLTTRDSNKANLVVATRYSLQELCKPLAVQGMSPFENGFASYRLQRFRDNDILRLLQRVEQTEQTSFIPLETRYVIYLSGYHPHLAQIAAAEIFDQRIESGFPLRDLTPVGERFKVEARSVFESLWEGASEIERMLLMLIALQDFEGEITDAQYSLSDLSNIFSQRERELDELTERGLLNRTQTNPPAWGIFSPIFQWWIIKEIESSPPEQLSERRKVWGNLVTQKQADKLGKTVELVKNNKQLIEKVGRSVLKLTGVELPPLLGGG</sequence>
<protein>
    <recommendedName>
        <fullName evidence="1">Novel STAND NTPase 2 domain-containing protein</fullName>
    </recommendedName>
</protein>
<dbReference type="STRING" id="118168.MC7420_7894"/>
<dbReference type="Pfam" id="PF20702">
    <property type="entry name" value="nSTAND2"/>
    <property type="match status" value="1"/>
</dbReference>
<evidence type="ECO:0000259" key="1">
    <source>
        <dbReference type="Pfam" id="PF20702"/>
    </source>
</evidence>